<dbReference type="RefSeq" id="WP_048570735.1">
    <property type="nucleotide sequence ID" value="NZ_LFVU01000027.1"/>
</dbReference>
<dbReference type="Proteomes" id="UP000036756">
    <property type="component" value="Unassembled WGS sequence"/>
</dbReference>
<dbReference type="AlphaFoldDB" id="A0A0J8DAE1"/>
<keyword evidence="1" id="KW-0812">Transmembrane</keyword>
<keyword evidence="1" id="KW-0472">Membrane</keyword>
<sequence length="396" mass="43761">MKLSMKVTERDQKLLAMLSIIVIGVLFYIFALSPIYSGMSNEKIKNRQLSEEYAELKGIEGDLDKNKTKYDQQRLDYMKISRELPTNLSEKYVISDMYKISSQISAEAGDYSFSPRAELKDVMALKGGEKSQKESSSPLKGLYAYAVTTSWNVSYGDLKKLLKLSQTYESIFALDNLSISPQEDGRLNVSFNVNFIGYDDNKAPLRVWNGLRLDKVRNGIFSIPIGGVTTSSAGIQTGTTGNNISNNTTSISTNSDIASIDKNKDFVVALSTTSSPTSNVVMEKVGEGKSIFGSNKPFENATIDVKGKSGKYQFNMSTSTEKYPGSGYGELTPRGKDIVILIYSTARKGELDKNVINIKVNNNTDKKVYVYVVGDDEKLPRCSITKGGSNVYVEKR</sequence>
<evidence type="ECO:0008006" key="4">
    <source>
        <dbReference type="Google" id="ProtNLM"/>
    </source>
</evidence>
<organism evidence="2 3">
    <name type="scientific">Clostridium cylindrosporum DSM 605</name>
    <dbReference type="NCBI Taxonomy" id="1121307"/>
    <lineage>
        <taxon>Bacteria</taxon>
        <taxon>Bacillati</taxon>
        <taxon>Bacillota</taxon>
        <taxon>Clostridia</taxon>
        <taxon>Eubacteriales</taxon>
        <taxon>Clostridiaceae</taxon>
        <taxon>Clostridium</taxon>
    </lineage>
</organism>
<keyword evidence="1" id="KW-1133">Transmembrane helix</keyword>
<dbReference type="PATRIC" id="fig|1121307.3.peg.905"/>
<accession>A0A0J8DAE1</accession>
<reference evidence="2 3" key="1">
    <citation type="submission" date="2015-06" db="EMBL/GenBank/DDBJ databases">
        <title>Draft genome sequence of the purine-degrading Clostridium cylindrosporum HC-1 (DSM 605).</title>
        <authorList>
            <person name="Poehlein A."/>
            <person name="Schiel-Bengelsdorf B."/>
            <person name="Bengelsdorf F."/>
            <person name="Daniel R."/>
            <person name="Duerre P."/>
        </authorList>
    </citation>
    <scope>NUCLEOTIDE SEQUENCE [LARGE SCALE GENOMIC DNA]</scope>
    <source>
        <strain evidence="2 3">DSM 605</strain>
    </source>
</reference>
<dbReference type="STRING" id="1121307.CLCY_2c00490"/>
<evidence type="ECO:0000256" key="1">
    <source>
        <dbReference type="SAM" id="Phobius"/>
    </source>
</evidence>
<feature type="transmembrane region" description="Helical" evidence="1">
    <location>
        <begin position="14"/>
        <end position="36"/>
    </location>
</feature>
<evidence type="ECO:0000313" key="3">
    <source>
        <dbReference type="Proteomes" id="UP000036756"/>
    </source>
</evidence>
<keyword evidence="3" id="KW-1185">Reference proteome</keyword>
<comment type="caution">
    <text evidence="2">The sequence shown here is derived from an EMBL/GenBank/DDBJ whole genome shotgun (WGS) entry which is preliminary data.</text>
</comment>
<proteinExistence type="predicted"/>
<protein>
    <recommendedName>
        <fullName evidence="4">Type IV pilus assembly protein PilO</fullName>
    </recommendedName>
</protein>
<name>A0A0J8DAE1_CLOCY</name>
<gene>
    <name evidence="2" type="ORF">CLCY_2c00490</name>
</gene>
<dbReference type="EMBL" id="LFVU01000027">
    <property type="protein sequence ID" value="KMT21289.1"/>
    <property type="molecule type" value="Genomic_DNA"/>
</dbReference>
<evidence type="ECO:0000313" key="2">
    <source>
        <dbReference type="EMBL" id="KMT21289.1"/>
    </source>
</evidence>